<evidence type="ECO:0000256" key="17">
    <source>
        <dbReference type="PIRSR" id="PIRSR037299-1"/>
    </source>
</evidence>
<keyword evidence="6" id="KW-0808">Transferase</keyword>
<evidence type="ECO:0000256" key="10">
    <source>
        <dbReference type="ARBA" id="ARBA00023157"/>
    </source>
</evidence>
<protein>
    <recommendedName>
        <fullName evidence="16">Crh-like protein</fullName>
        <ecNumber evidence="16">3.2.-.-</ecNumber>
    </recommendedName>
</protein>
<feature type="active site" description="Nucleophile" evidence="17">
    <location>
        <position position="118"/>
    </location>
</feature>
<feature type="chain" id="PRO_5040221359" description="Crh-like protein" evidence="20">
    <location>
        <begin position="24"/>
        <end position="406"/>
    </location>
</feature>
<evidence type="ECO:0000256" key="19">
    <source>
        <dbReference type="SAM" id="MobiDB-lite"/>
    </source>
</evidence>
<dbReference type="PROSITE" id="PS51762">
    <property type="entry name" value="GH16_2"/>
    <property type="match status" value="1"/>
</dbReference>
<keyword evidence="8 16" id="KW-0378">Hydrolase</keyword>
<evidence type="ECO:0000256" key="20">
    <source>
        <dbReference type="SAM" id="SignalP"/>
    </source>
</evidence>
<evidence type="ECO:0000256" key="18">
    <source>
        <dbReference type="PIRSR" id="PIRSR037299-2"/>
    </source>
</evidence>
<dbReference type="InterPro" id="IPR050546">
    <property type="entry name" value="Glycosyl_Hydrlase_16"/>
</dbReference>
<dbReference type="PIRSF" id="PIRSF037299">
    <property type="entry name" value="Glycosidase_CRH1_prd"/>
    <property type="match status" value="1"/>
</dbReference>
<comment type="subcellular location">
    <subcellularLocation>
        <location evidence="2">Cell envelope</location>
    </subcellularLocation>
    <subcellularLocation>
        <location evidence="3">Membrane</location>
        <topology evidence="3">Lipid-anchor</topology>
        <topology evidence="3">GPI-anchor</topology>
    </subcellularLocation>
</comment>
<dbReference type="EMBL" id="CAKXYY010000023">
    <property type="protein sequence ID" value="CAH2355227.1"/>
    <property type="molecule type" value="Genomic_DNA"/>
</dbReference>
<evidence type="ECO:0000256" key="11">
    <source>
        <dbReference type="ARBA" id="ARBA00023180"/>
    </source>
</evidence>
<dbReference type="Pfam" id="PF00722">
    <property type="entry name" value="Glyco_hydro_16"/>
    <property type="match status" value="1"/>
</dbReference>
<evidence type="ECO:0000256" key="4">
    <source>
        <dbReference type="ARBA" id="ARBA00022622"/>
    </source>
</evidence>
<dbReference type="GO" id="GO:0009277">
    <property type="term" value="C:fungal-type cell wall"/>
    <property type="evidence" value="ECO:0007669"/>
    <property type="project" value="TreeGrafter"/>
</dbReference>
<keyword evidence="12" id="KW-0449">Lipoprotein</keyword>
<dbReference type="PANTHER" id="PTHR10963:SF68">
    <property type="entry name" value="GLYCOSIDASE CRH1-RELATED"/>
    <property type="match status" value="1"/>
</dbReference>
<feature type="region of interest" description="Disordered" evidence="19">
    <location>
        <begin position="363"/>
        <end position="383"/>
    </location>
</feature>
<keyword evidence="5" id="KW-0328">Glycosyltransferase</keyword>
<dbReference type="PROSITE" id="PS51257">
    <property type="entry name" value="PROKAR_LIPOPROTEIN"/>
    <property type="match status" value="1"/>
</dbReference>
<comment type="similarity">
    <text evidence="15">Belongs to the glycosyl hydrolase 16 family. CRH1 subfamily.</text>
</comment>
<dbReference type="CDD" id="cd02183">
    <property type="entry name" value="GH16_fungal_CRH1_transglycosylase"/>
    <property type="match status" value="1"/>
</dbReference>
<dbReference type="GO" id="GO:0008843">
    <property type="term" value="F:endochitinase activity"/>
    <property type="evidence" value="ECO:0007669"/>
    <property type="project" value="UniProtKB-EC"/>
</dbReference>
<keyword evidence="11" id="KW-0325">Glycoprotein</keyword>
<dbReference type="Proteomes" id="UP000837801">
    <property type="component" value="Unassembled WGS sequence"/>
</dbReference>
<keyword evidence="23" id="KW-1185">Reference proteome</keyword>
<dbReference type="GO" id="GO:0005975">
    <property type="term" value="P:carbohydrate metabolic process"/>
    <property type="evidence" value="ECO:0007669"/>
    <property type="project" value="InterPro"/>
</dbReference>
<feature type="compositionally biased region" description="Polar residues" evidence="19">
    <location>
        <begin position="257"/>
        <end position="269"/>
    </location>
</feature>
<evidence type="ECO:0000259" key="21">
    <source>
        <dbReference type="PROSITE" id="PS51762"/>
    </source>
</evidence>
<sequence>MLKSLHPLLFIISLVAATTTTSCNPLSSTSCPTDPALGKSIEIDFSEESSYFNRTSGVGSITYDEDAGVTMTLAKRYDNPALKSNFYIMFGRVEVHMKAGNGTGIISSFYLQSDDLDEIDIELFGSDTTQFQSNFFSKGNTTTYDRGVYSNTPSSPQDSYLNYTIVWTSTKLEWWLEGTLTRTLLSTNSEGFPQTPMFIETGIWAGGDASNAEGTIEWAGGSTDYSQAPFSMSINKLLVEDYSTGTSYSYGDTSGDWTSIESNGGTINGSESSDSSSDSESSSSTSTKTTAKTTSSSKKATTTSKTSSEATTSKSDSDLTSSTEALTKASAASGVTKVVADASSSSVAGSTSALVASTTLLTSTSSGTSSTSVSSSKATVTTSSSGSASTIAVNFSLLALIFSYII</sequence>
<dbReference type="GO" id="GO:0031505">
    <property type="term" value="P:fungal-type cell wall organization"/>
    <property type="evidence" value="ECO:0007669"/>
    <property type="project" value="TreeGrafter"/>
</dbReference>
<feature type="domain" description="GH16" evidence="21">
    <location>
        <begin position="17"/>
        <end position="234"/>
    </location>
</feature>
<proteinExistence type="inferred from homology"/>
<comment type="catalytic activity">
    <reaction evidence="1">
        <text>Random endo-hydrolysis of N-acetyl-beta-D-glucosaminide (1-&gt;4)-beta-linkages in chitin and chitodextrins.</text>
        <dbReference type="EC" id="3.2.1.14"/>
    </reaction>
</comment>
<dbReference type="Gene3D" id="2.60.120.200">
    <property type="match status" value="1"/>
</dbReference>
<evidence type="ECO:0000256" key="12">
    <source>
        <dbReference type="ARBA" id="ARBA00023288"/>
    </source>
</evidence>
<dbReference type="InterPro" id="IPR000757">
    <property type="entry name" value="Beta-glucanase-like"/>
</dbReference>
<evidence type="ECO:0000256" key="15">
    <source>
        <dbReference type="ARBA" id="ARBA00038074"/>
    </source>
</evidence>
<evidence type="ECO:0000256" key="2">
    <source>
        <dbReference type="ARBA" id="ARBA00004196"/>
    </source>
</evidence>
<dbReference type="GO" id="GO:0098552">
    <property type="term" value="C:side of membrane"/>
    <property type="evidence" value="ECO:0007669"/>
    <property type="project" value="UniProtKB-KW"/>
</dbReference>
<keyword evidence="10 18" id="KW-1015">Disulfide bond</keyword>
<keyword evidence="4" id="KW-0336">GPI-anchor</keyword>
<evidence type="ECO:0000256" key="13">
    <source>
        <dbReference type="ARBA" id="ARBA00023295"/>
    </source>
</evidence>
<gene>
    <name evidence="22" type="ORF">CLIB1423_23S00628</name>
</gene>
<evidence type="ECO:0000256" key="5">
    <source>
        <dbReference type="ARBA" id="ARBA00022676"/>
    </source>
</evidence>
<feature type="compositionally biased region" description="Low complexity" evidence="19">
    <location>
        <begin position="270"/>
        <end position="321"/>
    </location>
</feature>
<dbReference type="SUPFAM" id="SSF49899">
    <property type="entry name" value="Concanavalin A-like lectins/glucanases"/>
    <property type="match status" value="1"/>
</dbReference>
<keyword evidence="9 16" id="KW-0472">Membrane</keyword>
<dbReference type="AlphaFoldDB" id="A0A9P0VZN8"/>
<keyword evidence="14" id="KW-0961">Cell wall biogenesis/degradation</keyword>
<feature type="region of interest" description="Disordered" evidence="19">
    <location>
        <begin position="253"/>
        <end position="321"/>
    </location>
</feature>
<accession>A0A9P0VZN8</accession>
<evidence type="ECO:0000313" key="23">
    <source>
        <dbReference type="Proteomes" id="UP000837801"/>
    </source>
</evidence>
<dbReference type="InterPro" id="IPR017168">
    <property type="entry name" value="CHR-like"/>
</dbReference>
<keyword evidence="13 22" id="KW-0326">Glycosidase</keyword>
<dbReference type="OrthoDB" id="4781at2759"/>
<comment type="caution">
    <text evidence="22">The sequence shown here is derived from an EMBL/GenBank/DDBJ whole genome shotgun (WGS) entry which is preliminary data.</text>
</comment>
<organism evidence="22 23">
    <name type="scientific">[Candida] railenensis</name>
    <dbReference type="NCBI Taxonomy" id="45579"/>
    <lineage>
        <taxon>Eukaryota</taxon>
        <taxon>Fungi</taxon>
        <taxon>Dikarya</taxon>
        <taxon>Ascomycota</taxon>
        <taxon>Saccharomycotina</taxon>
        <taxon>Pichiomycetes</taxon>
        <taxon>Debaryomycetaceae</taxon>
        <taxon>Kurtzmaniella</taxon>
    </lineage>
</organism>
<dbReference type="InterPro" id="IPR013320">
    <property type="entry name" value="ConA-like_dom_sf"/>
</dbReference>
<evidence type="ECO:0000256" key="8">
    <source>
        <dbReference type="ARBA" id="ARBA00022801"/>
    </source>
</evidence>
<keyword evidence="7 20" id="KW-0732">Signal</keyword>
<dbReference type="GO" id="GO:0016757">
    <property type="term" value="F:glycosyltransferase activity"/>
    <property type="evidence" value="ECO:0007669"/>
    <property type="project" value="UniProtKB-KW"/>
</dbReference>
<feature type="active site" description="Proton donor" evidence="17">
    <location>
        <position position="122"/>
    </location>
</feature>
<feature type="signal peptide" evidence="20">
    <location>
        <begin position="1"/>
        <end position="23"/>
    </location>
</feature>
<name>A0A9P0VZN8_9ASCO</name>
<feature type="disulfide bond" evidence="18">
    <location>
        <begin position="23"/>
        <end position="31"/>
    </location>
</feature>
<evidence type="ECO:0000256" key="14">
    <source>
        <dbReference type="ARBA" id="ARBA00023316"/>
    </source>
</evidence>
<evidence type="ECO:0000256" key="3">
    <source>
        <dbReference type="ARBA" id="ARBA00004589"/>
    </source>
</evidence>
<evidence type="ECO:0000256" key="7">
    <source>
        <dbReference type="ARBA" id="ARBA00022729"/>
    </source>
</evidence>
<evidence type="ECO:0000256" key="6">
    <source>
        <dbReference type="ARBA" id="ARBA00022679"/>
    </source>
</evidence>
<evidence type="ECO:0000256" key="9">
    <source>
        <dbReference type="ARBA" id="ARBA00023136"/>
    </source>
</evidence>
<dbReference type="EC" id="3.2.-.-" evidence="16"/>
<dbReference type="PANTHER" id="PTHR10963">
    <property type="entry name" value="GLYCOSYL HYDROLASE-RELATED"/>
    <property type="match status" value="1"/>
</dbReference>
<evidence type="ECO:0000313" key="22">
    <source>
        <dbReference type="EMBL" id="CAH2355227.1"/>
    </source>
</evidence>
<reference evidence="22" key="1">
    <citation type="submission" date="2022-03" db="EMBL/GenBank/DDBJ databases">
        <authorList>
            <person name="Legras J.-L."/>
            <person name="Devillers H."/>
            <person name="Grondin C."/>
        </authorList>
    </citation>
    <scope>NUCLEOTIDE SEQUENCE</scope>
    <source>
        <strain evidence="22">CLIB 1423</strain>
    </source>
</reference>
<evidence type="ECO:0000256" key="1">
    <source>
        <dbReference type="ARBA" id="ARBA00000822"/>
    </source>
</evidence>
<evidence type="ECO:0000256" key="16">
    <source>
        <dbReference type="PIRNR" id="PIRNR037299"/>
    </source>
</evidence>